<dbReference type="Proteomes" id="UP000179807">
    <property type="component" value="Unassembled WGS sequence"/>
</dbReference>
<feature type="compositionally biased region" description="Basic and acidic residues" evidence="2">
    <location>
        <begin position="248"/>
        <end position="261"/>
    </location>
</feature>
<accession>A0A1J4L0G8</accession>
<keyword evidence="1" id="KW-0175">Coiled coil</keyword>
<feature type="compositionally biased region" description="Basic and acidic residues" evidence="2">
    <location>
        <begin position="157"/>
        <end position="175"/>
    </location>
</feature>
<sequence>MAEVEGELRDTRAAITDERLMIEHLIKELAEGHDNFRQAEIDRDKHYADLEKELEDITNDVQKQQNECRAENDKIQGQCNIMEAEISALANKNEREMANFQRECKVLKNLTKAIADLEKTDIEETKNWANQLEAAKMKYRDMRSLFEGAYEQKKQEIADEELRKQAEEAAAREAENPSPKKGGKKGGKSGRKKSPKKGAGSKLTKGKSATESATTSKKSLQPPTSSAPSATTSKKDLSPTIDVPPAIESKEEGKDEIKEENADGDENASPQAPAPAIKEPSSPKKSKNPPRRGKRAKK</sequence>
<feature type="compositionally biased region" description="Basic residues" evidence="2">
    <location>
        <begin position="181"/>
        <end position="196"/>
    </location>
</feature>
<proteinExistence type="predicted"/>
<reference evidence="3" key="1">
    <citation type="submission" date="2016-10" db="EMBL/GenBank/DDBJ databases">
        <authorList>
            <person name="Benchimol M."/>
            <person name="Almeida L.G."/>
            <person name="Vasconcelos A.T."/>
            <person name="Perreira-Neves A."/>
            <person name="Rosa I.A."/>
            <person name="Tasca T."/>
            <person name="Bogo M.R."/>
            <person name="de Souza W."/>
        </authorList>
    </citation>
    <scope>NUCLEOTIDE SEQUENCE [LARGE SCALE GENOMIC DNA]</scope>
    <source>
        <strain evidence="3">K</strain>
    </source>
</reference>
<feature type="compositionally biased region" description="Low complexity" evidence="2">
    <location>
        <begin position="197"/>
        <end position="232"/>
    </location>
</feature>
<evidence type="ECO:0000313" key="3">
    <source>
        <dbReference type="EMBL" id="OHT17009.1"/>
    </source>
</evidence>
<gene>
    <name evidence="3" type="ORF">TRFO_12697</name>
</gene>
<dbReference type="VEuPathDB" id="TrichDB:TRFO_12697"/>
<evidence type="ECO:0000313" key="4">
    <source>
        <dbReference type="Proteomes" id="UP000179807"/>
    </source>
</evidence>
<dbReference type="RefSeq" id="XP_068370145.1">
    <property type="nucleotide sequence ID" value="XM_068496796.1"/>
</dbReference>
<feature type="compositionally biased region" description="Basic residues" evidence="2">
    <location>
        <begin position="284"/>
        <end position="298"/>
    </location>
</feature>
<comment type="caution">
    <text evidence="3">The sequence shown here is derived from an EMBL/GenBank/DDBJ whole genome shotgun (WGS) entry which is preliminary data.</text>
</comment>
<name>A0A1J4L0G8_9EUKA</name>
<evidence type="ECO:0000256" key="2">
    <source>
        <dbReference type="SAM" id="MobiDB-lite"/>
    </source>
</evidence>
<evidence type="ECO:0000256" key="1">
    <source>
        <dbReference type="SAM" id="Coils"/>
    </source>
</evidence>
<dbReference type="GeneID" id="94831500"/>
<keyword evidence="4" id="KW-1185">Reference proteome</keyword>
<dbReference type="AlphaFoldDB" id="A0A1J4L0G8"/>
<feature type="coiled-coil region" evidence="1">
    <location>
        <begin position="47"/>
        <end position="110"/>
    </location>
</feature>
<feature type="region of interest" description="Disordered" evidence="2">
    <location>
        <begin position="157"/>
        <end position="298"/>
    </location>
</feature>
<organism evidence="3 4">
    <name type="scientific">Tritrichomonas foetus</name>
    <dbReference type="NCBI Taxonomy" id="1144522"/>
    <lineage>
        <taxon>Eukaryota</taxon>
        <taxon>Metamonada</taxon>
        <taxon>Parabasalia</taxon>
        <taxon>Tritrichomonadida</taxon>
        <taxon>Tritrichomonadidae</taxon>
        <taxon>Tritrichomonas</taxon>
    </lineage>
</organism>
<protein>
    <submittedName>
        <fullName evidence="3">Uncharacterized protein</fullName>
    </submittedName>
</protein>
<dbReference type="EMBL" id="MLAK01000046">
    <property type="protein sequence ID" value="OHT17009.1"/>
    <property type="molecule type" value="Genomic_DNA"/>
</dbReference>